<keyword evidence="10" id="KW-0961">Cell wall biogenesis/degradation</keyword>
<evidence type="ECO:0000256" key="3">
    <source>
        <dbReference type="ARBA" id="ARBA00012736"/>
    </source>
</evidence>
<organism evidence="15 16">
    <name type="scientific">Penicillium brasilianum</name>
    <dbReference type="NCBI Taxonomy" id="104259"/>
    <lineage>
        <taxon>Eukaryota</taxon>
        <taxon>Fungi</taxon>
        <taxon>Dikarya</taxon>
        <taxon>Ascomycota</taxon>
        <taxon>Pezizomycotina</taxon>
        <taxon>Eurotiomycetes</taxon>
        <taxon>Eurotiomycetidae</taxon>
        <taxon>Eurotiales</taxon>
        <taxon>Aspergillaceae</taxon>
        <taxon>Penicillium</taxon>
    </lineage>
</organism>
<dbReference type="Proteomes" id="UP000190744">
    <property type="component" value="Unassembled WGS sequence"/>
</dbReference>
<comment type="subcellular location">
    <subcellularLocation>
        <location evidence="1">Secreted</location>
    </subcellularLocation>
</comment>
<dbReference type="EC" id="3.2.1.15" evidence="3"/>
<accession>A0A1S9RRI9</accession>
<dbReference type="GO" id="GO:0004650">
    <property type="term" value="F:polygalacturonase activity"/>
    <property type="evidence" value="ECO:0007669"/>
    <property type="project" value="UniProtKB-EC"/>
</dbReference>
<evidence type="ECO:0000256" key="1">
    <source>
        <dbReference type="ARBA" id="ARBA00004613"/>
    </source>
</evidence>
<dbReference type="InterPro" id="IPR011050">
    <property type="entry name" value="Pectin_lyase_fold/virulence"/>
</dbReference>
<evidence type="ECO:0000256" key="14">
    <source>
        <dbReference type="SAM" id="SignalP"/>
    </source>
</evidence>
<dbReference type="Gene3D" id="2.160.20.10">
    <property type="entry name" value="Single-stranded right-handed beta-helix, Pectin lyase-like"/>
    <property type="match status" value="1"/>
</dbReference>
<dbReference type="PANTHER" id="PTHR31884:SF1">
    <property type="entry name" value="POLYGALACTURONASE"/>
    <property type="match status" value="1"/>
</dbReference>
<dbReference type="AlphaFoldDB" id="A0A1S9RRI9"/>
<proteinExistence type="inferred from homology"/>
<dbReference type="GO" id="GO:0071555">
    <property type="term" value="P:cell wall organization"/>
    <property type="evidence" value="ECO:0007669"/>
    <property type="project" value="UniProtKB-KW"/>
</dbReference>
<dbReference type="PANTHER" id="PTHR31884">
    <property type="entry name" value="POLYGALACTURONASE"/>
    <property type="match status" value="1"/>
</dbReference>
<keyword evidence="4" id="KW-0964">Secreted</keyword>
<evidence type="ECO:0000256" key="2">
    <source>
        <dbReference type="ARBA" id="ARBA00008834"/>
    </source>
</evidence>
<feature type="active site" evidence="12">
    <location>
        <position position="241"/>
    </location>
</feature>
<dbReference type="SMART" id="SM00710">
    <property type="entry name" value="PbH1"/>
    <property type="match status" value="5"/>
</dbReference>
<evidence type="ECO:0000313" key="15">
    <source>
        <dbReference type="EMBL" id="OOQ88122.1"/>
    </source>
</evidence>
<keyword evidence="6" id="KW-0677">Repeat</keyword>
<evidence type="ECO:0000256" key="11">
    <source>
        <dbReference type="ARBA" id="ARBA00034074"/>
    </source>
</evidence>
<reference evidence="16" key="1">
    <citation type="submission" date="2015-09" db="EMBL/GenBank/DDBJ databases">
        <authorList>
            <person name="Fill T.P."/>
            <person name="Baretta J.F."/>
            <person name="de Almeida L.G."/>
            <person name="Rocha M."/>
            <person name="de Souza D.H."/>
            <person name="Malavazi I."/>
            <person name="Cerdeira L.T."/>
            <person name="Hong H."/>
            <person name="Samborskyy M."/>
            <person name="de Vasconcelos A.T."/>
            <person name="Leadlay P."/>
            <person name="Rodrigues-Filho E."/>
        </authorList>
    </citation>
    <scope>NUCLEOTIDE SEQUENCE [LARGE SCALE GENOMIC DNA]</scope>
    <source>
        <strain evidence="16">LaBioMMi 136</strain>
    </source>
</reference>
<feature type="chain" id="PRO_5013340791" description="endo-polygalacturonase" evidence="14">
    <location>
        <begin position="21"/>
        <end position="380"/>
    </location>
</feature>
<dbReference type="EMBL" id="LJBN01000120">
    <property type="protein sequence ID" value="OOQ88122.1"/>
    <property type="molecule type" value="Genomic_DNA"/>
</dbReference>
<comment type="caution">
    <text evidence="15">The sequence shown here is derived from an EMBL/GenBank/DDBJ whole genome shotgun (WGS) entry which is preliminary data.</text>
</comment>
<evidence type="ECO:0000256" key="9">
    <source>
        <dbReference type="ARBA" id="ARBA00023295"/>
    </source>
</evidence>
<evidence type="ECO:0000256" key="10">
    <source>
        <dbReference type="ARBA" id="ARBA00023316"/>
    </source>
</evidence>
<gene>
    <name evidence="15" type="primary">PGG1</name>
    <name evidence="15" type="ORF">PEBR_13929</name>
</gene>
<dbReference type="InterPro" id="IPR050434">
    <property type="entry name" value="Glycosyl_hydrlase_28"/>
</dbReference>
<dbReference type="FunFam" id="2.160.20.10:FF:000002">
    <property type="entry name" value="Endopolygalacturonase D"/>
    <property type="match status" value="1"/>
</dbReference>
<dbReference type="GO" id="GO:0005576">
    <property type="term" value="C:extracellular region"/>
    <property type="evidence" value="ECO:0007669"/>
    <property type="project" value="UniProtKB-SubCell"/>
</dbReference>
<evidence type="ECO:0000256" key="5">
    <source>
        <dbReference type="ARBA" id="ARBA00022729"/>
    </source>
</evidence>
<dbReference type="PROSITE" id="PS00502">
    <property type="entry name" value="POLYGALACTURONASE"/>
    <property type="match status" value="1"/>
</dbReference>
<evidence type="ECO:0000256" key="6">
    <source>
        <dbReference type="ARBA" id="ARBA00022737"/>
    </source>
</evidence>
<dbReference type="InterPro" id="IPR006626">
    <property type="entry name" value="PbH1"/>
</dbReference>
<keyword evidence="8" id="KW-1015">Disulfide bond</keyword>
<comment type="catalytic activity">
    <reaction evidence="11">
        <text>(1,4-alpha-D-galacturonosyl)n+m + H2O = (1,4-alpha-D-galacturonosyl)n + (1,4-alpha-D-galacturonosyl)m.</text>
        <dbReference type="EC" id="3.2.1.15"/>
    </reaction>
</comment>
<dbReference type="GO" id="GO:0045490">
    <property type="term" value="P:pectin catabolic process"/>
    <property type="evidence" value="ECO:0007669"/>
    <property type="project" value="TreeGrafter"/>
</dbReference>
<protein>
    <recommendedName>
        <fullName evidence="3">endo-polygalacturonase</fullName>
        <ecNumber evidence="3">3.2.1.15</ecNumber>
    </recommendedName>
</protein>
<dbReference type="InterPro" id="IPR012334">
    <property type="entry name" value="Pectin_lyas_fold"/>
</dbReference>
<evidence type="ECO:0000256" key="13">
    <source>
        <dbReference type="RuleBase" id="RU361169"/>
    </source>
</evidence>
<evidence type="ECO:0000256" key="8">
    <source>
        <dbReference type="ARBA" id="ARBA00023157"/>
    </source>
</evidence>
<feature type="signal peptide" evidence="14">
    <location>
        <begin position="1"/>
        <end position="20"/>
    </location>
</feature>
<dbReference type="InterPro" id="IPR000743">
    <property type="entry name" value="Glyco_hydro_28"/>
</dbReference>
<dbReference type="SUPFAM" id="SSF51126">
    <property type="entry name" value="Pectin lyase-like"/>
    <property type="match status" value="1"/>
</dbReference>
<keyword evidence="9 13" id="KW-0326">Glycosidase</keyword>
<evidence type="ECO:0000256" key="7">
    <source>
        <dbReference type="ARBA" id="ARBA00022801"/>
    </source>
</evidence>
<evidence type="ECO:0000313" key="16">
    <source>
        <dbReference type="Proteomes" id="UP000190744"/>
    </source>
</evidence>
<keyword evidence="5 14" id="KW-0732">Signal</keyword>
<keyword evidence="7 13" id="KW-0378">Hydrolase</keyword>
<sequence>MVASLKLALVGLLGAAAVQAIPDTVPELDVIATSTLEERASTCTFSGSKGAASAISSKTSCSTIVLSSVAVPAGTTLDLTGLKKGTTVIFEGETTFGYKEWSGPLVSVSGTDITVKGASGSVLNGDGARWWDGKGTNGGKTKPKFFYAHKLINSKIENITIKNSPVQVFSINGASGLNLDGITVNNADGDSKGGHNTDAFDIGSSTGVYITNPVVHNQDDCLAVNSGTDISFTGAQCTGGHGISIGSVGGRSDNAVNKVNIENCSIKNSQNGVRVKTVYGATGSVKGVTYKDITLSGISKYGIVIEQDYENGSPTGTPTNGVPITGLTLNNVKGTVDSSATNVYILCASGACSGWTWNSVSVKGGKTSSKCKNVPSNAKC</sequence>
<name>A0A1S9RRI9_PENBI</name>
<evidence type="ECO:0000256" key="12">
    <source>
        <dbReference type="PROSITE-ProRule" id="PRU10052"/>
    </source>
</evidence>
<evidence type="ECO:0000256" key="4">
    <source>
        <dbReference type="ARBA" id="ARBA00022525"/>
    </source>
</evidence>
<comment type="similarity">
    <text evidence="2 13">Belongs to the glycosyl hydrolase 28 family.</text>
</comment>
<dbReference type="Pfam" id="PF00295">
    <property type="entry name" value="Glyco_hydro_28"/>
    <property type="match status" value="1"/>
</dbReference>